<dbReference type="Proteomes" id="UP000562045">
    <property type="component" value="Unassembled WGS sequence"/>
</dbReference>
<dbReference type="EMBL" id="JACBZM010000002">
    <property type="protein sequence ID" value="NYI47907.1"/>
    <property type="molecule type" value="Genomic_DNA"/>
</dbReference>
<evidence type="ECO:0000313" key="4">
    <source>
        <dbReference type="Proteomes" id="UP000562045"/>
    </source>
</evidence>
<evidence type="ECO:0000313" key="3">
    <source>
        <dbReference type="EMBL" id="NYI47907.1"/>
    </source>
</evidence>
<feature type="signal peptide" evidence="2">
    <location>
        <begin position="1"/>
        <end position="27"/>
    </location>
</feature>
<gene>
    <name evidence="3" type="ORF">BJ993_005053</name>
</gene>
<evidence type="ECO:0008006" key="5">
    <source>
        <dbReference type="Google" id="ProtNLM"/>
    </source>
</evidence>
<evidence type="ECO:0000256" key="2">
    <source>
        <dbReference type="SAM" id="SignalP"/>
    </source>
</evidence>
<dbReference type="RefSeq" id="WP_179652892.1">
    <property type="nucleotide sequence ID" value="NZ_JACBZM010000002.1"/>
</dbReference>
<evidence type="ECO:0000256" key="1">
    <source>
        <dbReference type="SAM" id="MobiDB-lite"/>
    </source>
</evidence>
<feature type="chain" id="PRO_5038950520" description="ATP/GTP-binding protein" evidence="2">
    <location>
        <begin position="28"/>
        <end position="323"/>
    </location>
</feature>
<organism evidence="3 4">
    <name type="scientific">Nocardioides aromaticivorans</name>
    <dbReference type="NCBI Taxonomy" id="200618"/>
    <lineage>
        <taxon>Bacteria</taxon>
        <taxon>Bacillati</taxon>
        <taxon>Actinomycetota</taxon>
        <taxon>Actinomycetes</taxon>
        <taxon>Propionibacteriales</taxon>
        <taxon>Nocardioidaceae</taxon>
        <taxon>Nocardioides</taxon>
    </lineage>
</organism>
<feature type="compositionally biased region" description="Low complexity" evidence="1">
    <location>
        <begin position="66"/>
        <end position="77"/>
    </location>
</feature>
<comment type="caution">
    <text evidence="3">The sequence shown here is derived from an EMBL/GenBank/DDBJ whole genome shotgun (WGS) entry which is preliminary data.</text>
</comment>
<protein>
    <recommendedName>
        <fullName evidence="5">ATP/GTP-binding protein</fullName>
    </recommendedName>
</protein>
<dbReference type="AlphaFoldDB" id="A0A7Y9ZLW2"/>
<reference evidence="3 4" key="1">
    <citation type="submission" date="2020-07" db="EMBL/GenBank/DDBJ databases">
        <title>Sequencing the genomes of 1000 actinobacteria strains.</title>
        <authorList>
            <person name="Klenk H.-P."/>
        </authorList>
    </citation>
    <scope>NUCLEOTIDE SEQUENCE [LARGE SCALE GENOMIC DNA]</scope>
    <source>
        <strain evidence="3 4">DSM 15131</strain>
    </source>
</reference>
<proteinExistence type="predicted"/>
<keyword evidence="2" id="KW-0732">Signal</keyword>
<sequence>MPRHSALTRIPAAVAACLAVVSAVASASLLFATATTERAWADGPEDCPPGTGWNADLGACIQINIPGETPGPGETPNPGGGEQVCRDKDGSEVPCTKDGLTWWGGPHWCYAEPDNPQDPPPRGHEDENGLWWTCQTGASDTAESFAVWWVSGGLAPVDGAAVARQLVVTIPFELADAKIAPPPTYHTYISYKNWLWIESGQWRTVSATESLRGATVTLTATPSYVEWDMGNGDTQSCVGPGREWVKGMPENAPTNCSYSYDEMEDPKGDTWTVSAQISYTLAWTCTGNCGGATSGDLGSQLAAAGDSTTITVYQRQTVNKNGG</sequence>
<name>A0A7Y9ZLW2_9ACTN</name>
<feature type="region of interest" description="Disordered" evidence="1">
    <location>
        <begin position="66"/>
        <end position="91"/>
    </location>
</feature>
<accession>A0A7Y9ZLW2</accession>